<keyword evidence="5" id="KW-1185">Reference proteome</keyword>
<feature type="region of interest" description="Disordered" evidence="3">
    <location>
        <begin position="1"/>
        <end position="39"/>
    </location>
</feature>
<organism evidence="4 5">
    <name type="scientific">Urochloa decumbens</name>
    <dbReference type="NCBI Taxonomy" id="240449"/>
    <lineage>
        <taxon>Eukaryota</taxon>
        <taxon>Viridiplantae</taxon>
        <taxon>Streptophyta</taxon>
        <taxon>Embryophyta</taxon>
        <taxon>Tracheophyta</taxon>
        <taxon>Spermatophyta</taxon>
        <taxon>Magnoliopsida</taxon>
        <taxon>Liliopsida</taxon>
        <taxon>Poales</taxon>
        <taxon>Poaceae</taxon>
        <taxon>PACMAD clade</taxon>
        <taxon>Panicoideae</taxon>
        <taxon>Panicodae</taxon>
        <taxon>Paniceae</taxon>
        <taxon>Melinidinae</taxon>
        <taxon>Urochloa</taxon>
    </lineage>
</organism>
<protein>
    <submittedName>
        <fullName evidence="4">Uncharacterized protein</fullName>
    </submittedName>
</protein>
<dbReference type="InterPro" id="IPR044683">
    <property type="entry name" value="LAZY"/>
</dbReference>
<reference evidence="4 5" key="2">
    <citation type="submission" date="2024-10" db="EMBL/GenBank/DDBJ databases">
        <authorList>
            <person name="Ryan C."/>
        </authorList>
    </citation>
    <scope>NUCLEOTIDE SEQUENCE [LARGE SCALE GENOMIC DNA]</scope>
</reference>
<accession>A0ABC8WPM2</accession>
<comment type="similarity">
    <text evidence="2">Belongs to the LAZY family.</text>
</comment>
<dbReference type="AlphaFoldDB" id="A0ABC8WPM2"/>
<gene>
    <name evidence="4" type="ORF">URODEC1_LOCUS15884</name>
</gene>
<evidence type="ECO:0000313" key="5">
    <source>
        <dbReference type="Proteomes" id="UP001497457"/>
    </source>
</evidence>
<evidence type="ECO:0000256" key="1">
    <source>
        <dbReference type="ARBA" id="ARBA00022604"/>
    </source>
</evidence>
<name>A0ABC8WPM2_9POAL</name>
<keyword evidence="1" id="KW-0341">Growth regulation</keyword>
<dbReference type="GO" id="GO:0009630">
    <property type="term" value="P:gravitropism"/>
    <property type="evidence" value="ECO:0007669"/>
    <property type="project" value="UniProtKB-ARBA"/>
</dbReference>
<evidence type="ECO:0000256" key="2">
    <source>
        <dbReference type="ARBA" id="ARBA00024198"/>
    </source>
</evidence>
<reference evidence="5" key="1">
    <citation type="submission" date="2024-06" db="EMBL/GenBank/DDBJ databases">
        <authorList>
            <person name="Ryan C."/>
        </authorList>
    </citation>
    <scope>NUCLEOTIDE SEQUENCE [LARGE SCALE GENOMIC DNA]</scope>
</reference>
<dbReference type="Proteomes" id="UP001497457">
    <property type="component" value="Chromosome 13rd"/>
</dbReference>
<evidence type="ECO:0000313" key="4">
    <source>
        <dbReference type="EMBL" id="CAL4912900.1"/>
    </source>
</evidence>
<dbReference type="EMBL" id="OZ075123">
    <property type="protein sequence ID" value="CAL4912900.1"/>
    <property type="molecule type" value="Genomic_DNA"/>
</dbReference>
<sequence length="212" mass="23771">MGVLNWMQTKLPGSHRSRRKSEFSTDSAQLVDTSGGLPQTDRLNDGWTAAVLSIGTFGMREGHGLKSCGRFDELSKLPEQEELKSLVRARGADTGDELGRVHHLQLERLLRCSSSSKNGGIVRQRSLRKLATRAFGGFPPRPSFRETVPEMRFNEIVWGLLLRNAHPENSAFGDPVIRDDRPVQKGRKCEAEVEDEGGKWIRTDSEYIVLEI</sequence>
<dbReference type="PANTHER" id="PTHR34045:SF1">
    <property type="entry name" value="OS03G0180600 PROTEIN"/>
    <property type="match status" value="1"/>
</dbReference>
<proteinExistence type="inferred from homology"/>
<evidence type="ECO:0000256" key="3">
    <source>
        <dbReference type="SAM" id="MobiDB-lite"/>
    </source>
</evidence>
<dbReference type="PANTHER" id="PTHR34045">
    <property type="entry name" value="OS03G0406300 PROTEIN"/>
    <property type="match status" value="1"/>
</dbReference>